<feature type="compositionally biased region" description="Low complexity" evidence="1">
    <location>
        <begin position="27"/>
        <end position="38"/>
    </location>
</feature>
<gene>
    <name evidence="4" type="ORF">MFU01_15860</name>
    <name evidence="5" type="ORF">SAMN05443572_102340</name>
</gene>
<evidence type="ECO:0000256" key="1">
    <source>
        <dbReference type="SAM" id="MobiDB-lite"/>
    </source>
</evidence>
<dbReference type="Pfam" id="PF13584">
    <property type="entry name" value="BatD"/>
    <property type="match status" value="1"/>
</dbReference>
<evidence type="ECO:0000313" key="4">
    <source>
        <dbReference type="EMBL" id="GEN06549.1"/>
    </source>
</evidence>
<feature type="signal peptide" evidence="3">
    <location>
        <begin position="1"/>
        <end position="27"/>
    </location>
</feature>
<evidence type="ECO:0008006" key="8">
    <source>
        <dbReference type="Google" id="ProtNLM"/>
    </source>
</evidence>
<organism evidence="4 7">
    <name type="scientific">Myxococcus fulvus</name>
    <dbReference type="NCBI Taxonomy" id="33"/>
    <lineage>
        <taxon>Bacteria</taxon>
        <taxon>Pseudomonadati</taxon>
        <taxon>Myxococcota</taxon>
        <taxon>Myxococcia</taxon>
        <taxon>Myxococcales</taxon>
        <taxon>Cystobacterineae</taxon>
        <taxon>Myxococcaceae</taxon>
        <taxon>Myxococcus</taxon>
    </lineage>
</organism>
<evidence type="ECO:0000313" key="6">
    <source>
        <dbReference type="Proteomes" id="UP000183760"/>
    </source>
</evidence>
<feature type="transmembrane region" description="Helical" evidence="2">
    <location>
        <begin position="180"/>
        <end position="200"/>
    </location>
</feature>
<evidence type="ECO:0000313" key="7">
    <source>
        <dbReference type="Proteomes" id="UP000321514"/>
    </source>
</evidence>
<dbReference type="AlphaFoldDB" id="A0A511SXA7"/>
<protein>
    <recommendedName>
        <fullName evidence="8">MxaA protein</fullName>
    </recommendedName>
</protein>
<reference evidence="4 7" key="2">
    <citation type="submission" date="2019-07" db="EMBL/GenBank/DDBJ databases">
        <title>Whole genome shotgun sequence of Myxococcus fulvus NBRC 100333.</title>
        <authorList>
            <person name="Hosoyama A."/>
            <person name="Uohara A."/>
            <person name="Ohji S."/>
            <person name="Ichikawa N."/>
        </authorList>
    </citation>
    <scope>NUCLEOTIDE SEQUENCE [LARGE SCALE GENOMIC DNA]</scope>
    <source>
        <strain evidence="4 7">NBRC 100333</strain>
    </source>
</reference>
<dbReference type="STRING" id="1334629.MFUL124B02_32975"/>
<dbReference type="Proteomes" id="UP000183760">
    <property type="component" value="Unassembled WGS sequence"/>
</dbReference>
<keyword evidence="2" id="KW-1133">Transmembrane helix</keyword>
<dbReference type="RefSeq" id="WP_046715557.1">
    <property type="nucleotide sequence ID" value="NZ_BJXR01000016.1"/>
</dbReference>
<feature type="region of interest" description="Disordered" evidence="1">
    <location>
        <begin position="27"/>
        <end position="50"/>
    </location>
</feature>
<dbReference type="EMBL" id="FOIB01000002">
    <property type="protein sequence ID" value="SET45449.1"/>
    <property type="molecule type" value="Genomic_DNA"/>
</dbReference>
<evidence type="ECO:0000256" key="2">
    <source>
        <dbReference type="SAM" id="Phobius"/>
    </source>
</evidence>
<keyword evidence="2" id="KW-0472">Membrane</keyword>
<sequence>MSRWMARFAMGLCVGALTLASSAGAQAPQGTAPAAASPPGAPTHEQTQPLDVSVRVDPQQVRIGDPFTYHVVLTHPKDHRYELAVPKETGDFEFLDQTRQRQDGADSATTTFAVRLSAFALGTVQVPALAFDVATPEGPRQYSLPGRQIEVTSTLPPEAEGQGADLFDIQPPQEVPIRSWRLVLALLGALAAGLLAWALLRWWRNRPKHVYVPPPQPLDVRTRKALDTLKAENLPARGRVKDHYFRLSEIVRGYLGERYGFEALECTSSELMSSLRRLAPPNLPEDKLMRFVSESDMVKYARADASPESCRDALLFGYELVDKTYVPPQPIQAPDNAAAPRVQ</sequence>
<accession>A0A511SXA7</accession>
<evidence type="ECO:0000313" key="5">
    <source>
        <dbReference type="EMBL" id="SET45449.1"/>
    </source>
</evidence>
<keyword evidence="2" id="KW-0812">Transmembrane</keyword>
<dbReference type="Proteomes" id="UP000321514">
    <property type="component" value="Unassembled WGS sequence"/>
</dbReference>
<evidence type="ECO:0000256" key="3">
    <source>
        <dbReference type="SAM" id="SignalP"/>
    </source>
</evidence>
<comment type="caution">
    <text evidence="4">The sequence shown here is derived from an EMBL/GenBank/DDBJ whole genome shotgun (WGS) entry which is preliminary data.</text>
</comment>
<dbReference type="InterPro" id="IPR025738">
    <property type="entry name" value="BatD"/>
</dbReference>
<dbReference type="EMBL" id="BJXR01000016">
    <property type="protein sequence ID" value="GEN06549.1"/>
    <property type="molecule type" value="Genomic_DNA"/>
</dbReference>
<name>A0A511SXA7_MYXFU</name>
<keyword evidence="3" id="KW-0732">Signal</keyword>
<reference evidence="5 6" key="1">
    <citation type="submission" date="2016-10" db="EMBL/GenBank/DDBJ databases">
        <authorList>
            <person name="Varghese N."/>
            <person name="Submissions S."/>
        </authorList>
    </citation>
    <scope>NUCLEOTIDE SEQUENCE [LARGE SCALE GENOMIC DNA]</scope>
    <source>
        <strain evidence="5 6">DSM 16525</strain>
    </source>
</reference>
<feature type="chain" id="PRO_5022806281" description="MxaA protein" evidence="3">
    <location>
        <begin position="28"/>
        <end position="343"/>
    </location>
</feature>
<dbReference type="OrthoDB" id="9807384at2"/>
<proteinExistence type="predicted"/>
<keyword evidence="6" id="KW-1185">Reference proteome</keyword>